<dbReference type="InterPro" id="IPR018060">
    <property type="entry name" value="HTH_AraC"/>
</dbReference>
<evidence type="ECO:0000256" key="9">
    <source>
        <dbReference type="SAM" id="SignalP"/>
    </source>
</evidence>
<dbReference type="InterPro" id="IPR001789">
    <property type="entry name" value="Sig_transdc_resp-reg_receiver"/>
</dbReference>
<dbReference type="RefSeq" id="WP_381503067.1">
    <property type="nucleotide sequence ID" value="NZ_JBHUOM010000012.1"/>
</dbReference>
<dbReference type="InterPro" id="IPR005467">
    <property type="entry name" value="His_kinase_dom"/>
</dbReference>
<name>A0ABW6AMD3_9BACT</name>
<dbReference type="SMART" id="SM00387">
    <property type="entry name" value="HATPase_c"/>
    <property type="match status" value="1"/>
</dbReference>
<dbReference type="Gene3D" id="3.40.50.2300">
    <property type="match status" value="1"/>
</dbReference>
<dbReference type="SUPFAM" id="SSF55874">
    <property type="entry name" value="ATPase domain of HSP90 chaperone/DNA topoisomerase II/histidine kinase"/>
    <property type="match status" value="1"/>
</dbReference>
<dbReference type="SUPFAM" id="SSF52172">
    <property type="entry name" value="CheY-like"/>
    <property type="match status" value="1"/>
</dbReference>
<evidence type="ECO:0000256" key="5">
    <source>
        <dbReference type="ARBA" id="ARBA00023125"/>
    </source>
</evidence>
<keyword evidence="4" id="KW-0805">Transcription regulation</keyword>
<evidence type="ECO:0000256" key="1">
    <source>
        <dbReference type="ARBA" id="ARBA00000085"/>
    </source>
</evidence>
<keyword evidence="14" id="KW-1185">Reference proteome</keyword>
<dbReference type="PROSITE" id="PS01124">
    <property type="entry name" value="HTH_ARAC_FAMILY_2"/>
    <property type="match status" value="1"/>
</dbReference>
<evidence type="ECO:0000259" key="11">
    <source>
        <dbReference type="PROSITE" id="PS50109"/>
    </source>
</evidence>
<dbReference type="SMART" id="SM00388">
    <property type="entry name" value="HisKA"/>
    <property type="match status" value="1"/>
</dbReference>
<dbReference type="EMBL" id="JBHUOM010000012">
    <property type="protein sequence ID" value="MFD2935345.1"/>
    <property type="molecule type" value="Genomic_DNA"/>
</dbReference>
<dbReference type="PANTHER" id="PTHR43547">
    <property type="entry name" value="TWO-COMPONENT HISTIDINE KINASE"/>
    <property type="match status" value="1"/>
</dbReference>
<reference evidence="14" key="1">
    <citation type="journal article" date="2019" name="Int. J. Syst. Evol. Microbiol.">
        <title>The Global Catalogue of Microorganisms (GCM) 10K type strain sequencing project: providing services to taxonomists for standard genome sequencing and annotation.</title>
        <authorList>
            <consortium name="The Broad Institute Genomics Platform"/>
            <consortium name="The Broad Institute Genome Sequencing Center for Infectious Disease"/>
            <person name="Wu L."/>
            <person name="Ma J."/>
        </authorList>
    </citation>
    <scope>NUCLEOTIDE SEQUENCE [LARGE SCALE GENOMIC DNA]</scope>
    <source>
        <strain evidence="14">KCTC 52490</strain>
    </source>
</reference>
<gene>
    <name evidence="13" type="ORF">ACFS25_16280</name>
</gene>
<evidence type="ECO:0000259" key="10">
    <source>
        <dbReference type="PROSITE" id="PS01124"/>
    </source>
</evidence>
<feature type="region of interest" description="Disordered" evidence="8">
    <location>
        <begin position="1067"/>
        <end position="1093"/>
    </location>
</feature>
<dbReference type="Pfam" id="PF00512">
    <property type="entry name" value="HisKA"/>
    <property type="match status" value="1"/>
</dbReference>
<feature type="compositionally biased region" description="Polar residues" evidence="8">
    <location>
        <begin position="1073"/>
        <end position="1091"/>
    </location>
</feature>
<dbReference type="SMART" id="SM00448">
    <property type="entry name" value="REC"/>
    <property type="match status" value="1"/>
</dbReference>
<comment type="caution">
    <text evidence="13">The sequence shown here is derived from an EMBL/GenBank/DDBJ whole genome shotgun (WGS) entry which is preliminary data.</text>
</comment>
<accession>A0ABW6AMD3</accession>
<dbReference type="InterPro" id="IPR013783">
    <property type="entry name" value="Ig-like_fold"/>
</dbReference>
<evidence type="ECO:0000256" key="8">
    <source>
        <dbReference type="SAM" id="MobiDB-lite"/>
    </source>
</evidence>
<dbReference type="SMART" id="SM00342">
    <property type="entry name" value="HTH_ARAC"/>
    <property type="match status" value="1"/>
</dbReference>
<keyword evidence="3 7" id="KW-0597">Phosphoprotein</keyword>
<dbReference type="Gene3D" id="1.10.10.60">
    <property type="entry name" value="Homeodomain-like"/>
    <property type="match status" value="1"/>
</dbReference>
<dbReference type="PROSITE" id="PS00041">
    <property type="entry name" value="HTH_ARAC_FAMILY_1"/>
    <property type="match status" value="1"/>
</dbReference>
<keyword evidence="9" id="KW-0732">Signal</keyword>
<keyword evidence="5" id="KW-0238">DNA-binding</keyword>
<dbReference type="InterPro" id="IPR003661">
    <property type="entry name" value="HisK_dim/P_dom"/>
</dbReference>
<feature type="signal peptide" evidence="9">
    <location>
        <begin position="1"/>
        <end position="20"/>
    </location>
</feature>
<dbReference type="PROSITE" id="PS50110">
    <property type="entry name" value="RESPONSE_REGULATORY"/>
    <property type="match status" value="1"/>
</dbReference>
<evidence type="ECO:0000256" key="6">
    <source>
        <dbReference type="ARBA" id="ARBA00023163"/>
    </source>
</evidence>
<evidence type="ECO:0000256" key="4">
    <source>
        <dbReference type="ARBA" id="ARBA00023015"/>
    </source>
</evidence>
<dbReference type="GO" id="GO:0005524">
    <property type="term" value="F:ATP binding"/>
    <property type="evidence" value="ECO:0007669"/>
    <property type="project" value="UniProtKB-KW"/>
</dbReference>
<dbReference type="Gene3D" id="2.60.40.10">
    <property type="entry name" value="Immunoglobulins"/>
    <property type="match status" value="1"/>
</dbReference>
<keyword evidence="13" id="KW-0067">ATP-binding</keyword>
<dbReference type="InterPro" id="IPR018062">
    <property type="entry name" value="HTH_AraC-typ_CS"/>
</dbReference>
<dbReference type="InterPro" id="IPR011006">
    <property type="entry name" value="CheY-like_superfamily"/>
</dbReference>
<dbReference type="SUPFAM" id="SSF63829">
    <property type="entry name" value="Calcium-dependent phosphotriesterase"/>
    <property type="match status" value="2"/>
</dbReference>
<dbReference type="InterPro" id="IPR004358">
    <property type="entry name" value="Sig_transdc_His_kin-like_C"/>
</dbReference>
<dbReference type="Pfam" id="PF12833">
    <property type="entry name" value="HTH_18"/>
    <property type="match status" value="1"/>
</dbReference>
<dbReference type="PANTHER" id="PTHR43547:SF2">
    <property type="entry name" value="HYBRID SIGNAL TRANSDUCTION HISTIDINE KINASE C"/>
    <property type="match status" value="1"/>
</dbReference>
<dbReference type="InterPro" id="IPR011110">
    <property type="entry name" value="Reg_prop"/>
</dbReference>
<protein>
    <recommendedName>
        <fullName evidence="2">histidine kinase</fullName>
        <ecNumber evidence="2">2.7.13.3</ecNumber>
    </recommendedName>
</protein>
<keyword evidence="13" id="KW-0547">Nucleotide-binding</keyword>
<dbReference type="CDD" id="cd17574">
    <property type="entry name" value="REC_OmpR"/>
    <property type="match status" value="1"/>
</dbReference>
<dbReference type="PRINTS" id="PR00344">
    <property type="entry name" value="BCTRLSENSOR"/>
</dbReference>
<evidence type="ECO:0000256" key="2">
    <source>
        <dbReference type="ARBA" id="ARBA00012438"/>
    </source>
</evidence>
<evidence type="ECO:0000313" key="13">
    <source>
        <dbReference type="EMBL" id="MFD2935345.1"/>
    </source>
</evidence>
<proteinExistence type="predicted"/>
<dbReference type="InterPro" id="IPR036890">
    <property type="entry name" value="HATPase_C_sf"/>
</dbReference>
<evidence type="ECO:0000313" key="14">
    <source>
        <dbReference type="Proteomes" id="UP001597512"/>
    </source>
</evidence>
<dbReference type="Pfam" id="PF02518">
    <property type="entry name" value="HATPase_c"/>
    <property type="match status" value="1"/>
</dbReference>
<dbReference type="InterPro" id="IPR009057">
    <property type="entry name" value="Homeodomain-like_sf"/>
</dbReference>
<dbReference type="InterPro" id="IPR036097">
    <property type="entry name" value="HisK_dim/P_sf"/>
</dbReference>
<dbReference type="InterPro" id="IPR003594">
    <property type="entry name" value="HATPase_dom"/>
</dbReference>
<feature type="chain" id="PRO_5046283187" description="histidine kinase" evidence="9">
    <location>
        <begin position="21"/>
        <end position="1342"/>
    </location>
</feature>
<dbReference type="Gene3D" id="3.30.565.10">
    <property type="entry name" value="Histidine kinase-like ATPase, C-terminal domain"/>
    <property type="match status" value="1"/>
</dbReference>
<dbReference type="SUPFAM" id="SSF46689">
    <property type="entry name" value="Homeodomain-like"/>
    <property type="match status" value="1"/>
</dbReference>
<evidence type="ECO:0000256" key="7">
    <source>
        <dbReference type="PROSITE-ProRule" id="PRU00169"/>
    </source>
</evidence>
<organism evidence="13 14">
    <name type="scientific">Spirosoma flavum</name>
    <dbReference type="NCBI Taxonomy" id="2048557"/>
    <lineage>
        <taxon>Bacteria</taxon>
        <taxon>Pseudomonadati</taxon>
        <taxon>Bacteroidota</taxon>
        <taxon>Cytophagia</taxon>
        <taxon>Cytophagales</taxon>
        <taxon>Cytophagaceae</taxon>
        <taxon>Spirosoma</taxon>
    </lineage>
</organism>
<dbReference type="Gene3D" id="2.130.10.10">
    <property type="entry name" value="YVTN repeat-like/Quinoprotein amine dehydrogenase"/>
    <property type="match status" value="2"/>
</dbReference>
<comment type="catalytic activity">
    <reaction evidence="1">
        <text>ATP + protein L-histidine = ADP + protein N-phospho-L-histidine.</text>
        <dbReference type="EC" id="2.7.13.3"/>
    </reaction>
</comment>
<dbReference type="CDD" id="cd00082">
    <property type="entry name" value="HisKA"/>
    <property type="match status" value="1"/>
</dbReference>
<keyword evidence="6" id="KW-0804">Transcription</keyword>
<feature type="domain" description="Histidine kinase" evidence="11">
    <location>
        <begin position="832"/>
        <end position="1050"/>
    </location>
</feature>
<dbReference type="Gene3D" id="1.10.287.130">
    <property type="match status" value="1"/>
</dbReference>
<sequence length="1342" mass="150846">MKAVSLVLAFLVGFYSLAGAQHFGASVQRYGIEQGLAHREVNAIFQDRRDFMWFGTKLGLSRFDGATFTTYTREKNGLDFDDIHSIAQDADGLLWLMGPEGKSAITLFNPVTGQATSFEKRFHQPRPNHPLVLPQIQLLNGPDGTIFFIDYQPAKLTVYHPKTGLRTVALPRYTTLTLAAVTSRNTIWAIANQKQLVELTSDGRLLHTYDHPGTIYTYLGQRHAGTEFFYRNATDAQHPYTGQLYKIDGSGRRHEQSNDLIKPQKLQRRLAYAFDRNGLVWNGYQLRDSVGRFILDISDQLASGLIDNRSFFRDKIGGFWLGTSFGLYQIRISQNYFQRLFYESGNRKQPAVRGITAVGDTLYTNLENGLGLFASRRSGASAIRLLGRPRSFNSLSGNLDGKLYLGEGYTLFTYDYRTTKSTVMPLPGPGAVWTIHPFSATPHRLLAGGDPGLWLVDPATNRVTPFRGYNQFPELAQAHVLHIGPDRQGTIWLCATTGFYTVDPQQGVTARYWRGGRGAFKLPADSYQHFYQDPDGHYWLATANAGLVCWDRALNRYRQFKRADGLNNDNIYAVYADRRGHLWLSSDNGIMQFDPVRLTTRTYTVQEGITHNEFNRIAHHQDKQGRLYFGGLNGVTAFDPRDFEAEPPLPSLPLQVVSFRQFDADRNTLVDKTAELLKTGQITLLPDDRSSILDFALLNYTDAQKNTYAYQFRGVDNTWRYQTESSLRLGNLPYGDHELLIRGQAADGRMSSATLSIGVRVLRPFYLRGWFAFPLSFLLLGGVWAWGRWREWQYQQAQIRLQTQINEATQTIARQAQYLLQLDEAKSRFFANITHDFRTPLTLILSPVETLLSELKQTPYGERLILVERNARQLLGLVNQLMDLARLDARQMKLTLVSGRPDRVIAHVLEGFTAAATTAHIDLMYQPEETGLYWFDADKLERIVTNLVANALKFTPGSLQQPGRVTVKLYGQDGLHLTVADTGIGLAADHLAHLFERFYQVEKSNGLQPIGTGLGLALVNELVDLQQGTIQVESQPGRGTTFRVWLPYQSVTDSVAAPTVTATTVALDPTGSAPLTTAPQEPASESQSADSPQAEPAVLLLVEDNDDMAQFITASLPPYYTLHRAADGLDGLEQARQLLPDLIISDVMMPRLNGYELCQELKTDASTDHIPVILLTAKVSLDSRMQGLRLGADEYLTKPFHVTELRLRVRNLLATQRRLGEKIRAELQSPETSSEPVHPFVQTLYRILDTHLDDSSFGAEELAIQANLSRMQLYRKLKTLVGLPATDFIREYRLKQSIALLQQGLSVSQSAYAVGFDNPSYFGQCFREQFGQPPSRFITRSV</sequence>
<feature type="domain" description="Response regulatory" evidence="12">
    <location>
        <begin position="1098"/>
        <end position="1213"/>
    </location>
</feature>
<dbReference type="InterPro" id="IPR015943">
    <property type="entry name" value="WD40/YVTN_repeat-like_dom_sf"/>
</dbReference>
<evidence type="ECO:0000259" key="12">
    <source>
        <dbReference type="PROSITE" id="PS50110"/>
    </source>
</evidence>
<dbReference type="Proteomes" id="UP001597512">
    <property type="component" value="Unassembled WGS sequence"/>
</dbReference>
<dbReference type="Pfam" id="PF07494">
    <property type="entry name" value="Reg_prop"/>
    <property type="match status" value="1"/>
</dbReference>
<evidence type="ECO:0000256" key="3">
    <source>
        <dbReference type="ARBA" id="ARBA00022553"/>
    </source>
</evidence>
<feature type="domain" description="HTH araC/xylS-type" evidence="10">
    <location>
        <begin position="1242"/>
        <end position="1340"/>
    </location>
</feature>
<dbReference type="Pfam" id="PF00072">
    <property type="entry name" value="Response_reg"/>
    <property type="match status" value="1"/>
</dbReference>
<dbReference type="EC" id="2.7.13.3" evidence="2"/>
<feature type="modified residue" description="4-aspartylphosphate" evidence="7">
    <location>
        <position position="1146"/>
    </location>
</feature>
<dbReference type="SUPFAM" id="SSF47384">
    <property type="entry name" value="Homodimeric domain of signal transducing histidine kinase"/>
    <property type="match status" value="1"/>
</dbReference>
<dbReference type="PROSITE" id="PS50109">
    <property type="entry name" value="HIS_KIN"/>
    <property type="match status" value="1"/>
</dbReference>